<dbReference type="GO" id="GO:0000012">
    <property type="term" value="P:single strand break repair"/>
    <property type="evidence" value="ECO:0007669"/>
    <property type="project" value="InterPro"/>
</dbReference>
<evidence type="ECO:0000256" key="15">
    <source>
        <dbReference type="SAM" id="MobiDB-lite"/>
    </source>
</evidence>
<evidence type="ECO:0000256" key="8">
    <source>
        <dbReference type="ARBA" id="ARBA00022843"/>
    </source>
</evidence>
<keyword evidence="3" id="KW-0158">Chromosome</keyword>
<dbReference type="SUPFAM" id="SSF49785">
    <property type="entry name" value="Galactose-binding domain-like"/>
    <property type="match status" value="1"/>
</dbReference>
<keyword evidence="6" id="KW-0677">Repeat</keyword>
<evidence type="ECO:0000256" key="10">
    <source>
        <dbReference type="ARBA" id="ARBA00023242"/>
    </source>
</evidence>
<dbReference type="FunFam" id="2.60.120.260:FF:000025">
    <property type="entry name" value="DNA repair protein XRCC1 isoform X1"/>
    <property type="match status" value="1"/>
</dbReference>
<feature type="compositionally biased region" description="Gly residues" evidence="15">
    <location>
        <begin position="39"/>
        <end position="51"/>
    </location>
</feature>
<evidence type="ECO:0000256" key="11">
    <source>
        <dbReference type="ARBA" id="ARBA00055460"/>
    </source>
</evidence>
<dbReference type="Pfam" id="PF16589">
    <property type="entry name" value="BRCT_2"/>
    <property type="match status" value="1"/>
</dbReference>
<name>A0A1U8DH36_ALLSI</name>
<dbReference type="Pfam" id="PF00533">
    <property type="entry name" value="BRCT"/>
    <property type="match status" value="1"/>
</dbReference>
<organism evidence="17 18">
    <name type="scientific">Alligator sinensis</name>
    <name type="common">Chinese alligator</name>
    <dbReference type="NCBI Taxonomy" id="38654"/>
    <lineage>
        <taxon>Eukaryota</taxon>
        <taxon>Metazoa</taxon>
        <taxon>Chordata</taxon>
        <taxon>Craniata</taxon>
        <taxon>Vertebrata</taxon>
        <taxon>Euteleostomi</taxon>
        <taxon>Archelosauria</taxon>
        <taxon>Archosauria</taxon>
        <taxon>Crocodylia</taxon>
        <taxon>Alligatoridae</taxon>
        <taxon>Alligatorinae</taxon>
        <taxon>Alligator</taxon>
    </lineage>
</organism>
<evidence type="ECO:0000256" key="3">
    <source>
        <dbReference type="ARBA" id="ARBA00022454"/>
    </source>
</evidence>
<dbReference type="GO" id="GO:0006284">
    <property type="term" value="P:base-excision repair"/>
    <property type="evidence" value="ECO:0007669"/>
    <property type="project" value="InterPro"/>
</dbReference>
<keyword evidence="4" id="KW-1017">Isopeptide bond</keyword>
<feature type="compositionally biased region" description="Acidic residues" evidence="15">
    <location>
        <begin position="526"/>
        <end position="536"/>
    </location>
</feature>
<dbReference type="STRING" id="38654.A0A1U8DH36"/>
<feature type="compositionally biased region" description="Low complexity" evidence="15">
    <location>
        <begin position="281"/>
        <end position="305"/>
    </location>
</feature>
<evidence type="ECO:0000256" key="1">
    <source>
        <dbReference type="ARBA" id="ARBA00004123"/>
    </source>
</evidence>
<evidence type="ECO:0000256" key="5">
    <source>
        <dbReference type="ARBA" id="ARBA00022553"/>
    </source>
</evidence>
<dbReference type="InterPro" id="IPR008979">
    <property type="entry name" value="Galactose-bd-like_sf"/>
</dbReference>
<keyword evidence="17" id="KW-1185">Reference proteome</keyword>
<feature type="compositionally biased region" description="Basic and acidic residues" evidence="15">
    <location>
        <begin position="537"/>
        <end position="554"/>
    </location>
</feature>
<feature type="region of interest" description="Disordered" evidence="15">
    <location>
        <begin position="465"/>
        <end position="586"/>
    </location>
</feature>
<sequence>MRTGPESAAASAQSTTKDPGNHRVPKRGPVAGFVSGLGRSFGSGAGGGGADWTGRCRRSRGGTGGRRLDGTMPEIAVRHVVSASSADPTHCAENLLRPDTYRKWKAAQPGEKQISGILQFEKEEQIHGIDIGNEGSAFVEVLAGSSASPSEQDYEVLLVTSSFMSPSESRSGSNLHRVRLFGPDKLVRAAAERRWDRVKIICSQPYSKTLAYGLSFVRFHSPPDKDSQSKVASPKLTKFGQFKVKDEDGISGSLRPGALFFSRASKAPPPDSAPQAEAPGPSYAAATLQASAAAAASPEKPSTKASPKDPAPAKRRFELGKEKAAPSAAQKPEPKAPKKPRAVSLGAVAPPTPSPRKPQKEGTGPGQGVGPEAFERLLQDVVLVLSGFQNPFRAELRDQALAMGARYRPDWTPDSTHLICAFANTPKYSQVKRLGGIILRKEWVLDCHRTRRRLPVKRYLMDGAASSSSEEGSENEASPGQLPSASAPQGAEDLRLQRPDAPGDKAEPSTSQTCPERDGRLGLSDGSEDESGDTDDELRRVEEEHRKKQQEGRDPGANPNDDPYGGSTDENTEDEGQSPSAQPIPELPDFFVGKGFFLYGEFPAHERRLLTRYITAFNGELEDYMNDRVNYVVTAQDWDQAFEEALHAHAGLAFVRPRWIFTCGRRRRLVPYQPFTVGPCA</sequence>
<evidence type="ECO:0000256" key="13">
    <source>
        <dbReference type="ARBA" id="ARBA00068212"/>
    </source>
</evidence>
<dbReference type="CDD" id="cd17707">
    <property type="entry name" value="BRCT_XRCC1_rpt2"/>
    <property type="match status" value="1"/>
</dbReference>
<evidence type="ECO:0000256" key="9">
    <source>
        <dbReference type="ARBA" id="ARBA00023204"/>
    </source>
</evidence>
<dbReference type="InterPro" id="IPR036420">
    <property type="entry name" value="BRCT_dom_sf"/>
</dbReference>
<accession>A0A1U8DH36</accession>
<dbReference type="SUPFAM" id="SSF52113">
    <property type="entry name" value="BRCT domain"/>
    <property type="match status" value="2"/>
</dbReference>
<evidence type="ECO:0000256" key="4">
    <source>
        <dbReference type="ARBA" id="ARBA00022499"/>
    </source>
</evidence>
<dbReference type="GO" id="GO:0005634">
    <property type="term" value="C:nucleus"/>
    <property type="evidence" value="ECO:0007669"/>
    <property type="project" value="UniProtKB-SubCell"/>
</dbReference>
<feature type="region of interest" description="Disordered" evidence="15">
    <location>
        <begin position="1"/>
        <end position="70"/>
    </location>
</feature>
<dbReference type="InParanoid" id="A0A1U8DH36"/>
<feature type="compositionally biased region" description="Basic and acidic residues" evidence="15">
    <location>
        <begin position="311"/>
        <end position="324"/>
    </location>
</feature>
<dbReference type="AlphaFoldDB" id="A0A1U8DH36"/>
<dbReference type="InterPro" id="IPR001357">
    <property type="entry name" value="BRCT_dom"/>
</dbReference>
<dbReference type="PANTHER" id="PTHR11370:SF5">
    <property type="entry name" value="DNA REPAIR PROTEIN XRCC1"/>
    <property type="match status" value="1"/>
</dbReference>
<evidence type="ECO:0000256" key="7">
    <source>
        <dbReference type="ARBA" id="ARBA00022763"/>
    </source>
</evidence>
<keyword evidence="9" id="KW-0234">DNA repair</keyword>
<comment type="function">
    <text evidence="11">Scaffold protein involved in DNA single-strand break repair by mediating the assembly of DNA break repair protein complexes. Negatively regulates ADP-ribosyltransferase activity of PARP1 during base-excision repair in order to prevent excessive PARP1 activity. Recognizes and binds poly-ADP-ribose chains: specifically binds auto-poly-ADP-ribosylated PARP1, limiting its activity.</text>
</comment>
<dbReference type="InterPro" id="IPR045080">
    <property type="entry name" value="BRCT_XRCC1_rpt1"/>
</dbReference>
<gene>
    <name evidence="18" type="primary">XRCC1</name>
</gene>
<dbReference type="RefSeq" id="XP_014380578.2">
    <property type="nucleotide sequence ID" value="XM_014525092.2"/>
</dbReference>
<dbReference type="GO" id="GO:0005694">
    <property type="term" value="C:chromosome"/>
    <property type="evidence" value="ECO:0007669"/>
    <property type="project" value="UniProtKB-SubCell"/>
</dbReference>
<keyword evidence="10" id="KW-0539">Nucleus</keyword>
<dbReference type="FunFam" id="3.40.50.10190:FF:000012">
    <property type="entry name" value="X-ray repair cross complementing 1"/>
    <property type="match status" value="1"/>
</dbReference>
<protein>
    <recommendedName>
        <fullName evidence="13">DNA repair protein XRCC1</fullName>
    </recommendedName>
    <alternativeName>
        <fullName evidence="14">X-ray repair cross-complementing protein 1</fullName>
    </alternativeName>
</protein>
<feature type="domain" description="BRCT" evidence="16">
    <location>
        <begin position="373"/>
        <end position="461"/>
    </location>
</feature>
<feature type="compositionally biased region" description="Low complexity" evidence="15">
    <location>
        <begin position="465"/>
        <end position="480"/>
    </location>
</feature>
<dbReference type="GeneID" id="102387972"/>
<comment type="subcellular location">
    <subcellularLocation>
        <location evidence="2">Chromosome</location>
    </subcellularLocation>
    <subcellularLocation>
        <location evidence="1">Nucleus</location>
    </subcellularLocation>
</comment>
<dbReference type="FunFam" id="3.40.50.10190:FF:000008">
    <property type="entry name" value="X-ray repair cross complementing 1"/>
    <property type="match status" value="1"/>
</dbReference>
<evidence type="ECO:0000256" key="14">
    <source>
        <dbReference type="ARBA" id="ARBA00079580"/>
    </source>
</evidence>
<dbReference type="Gene3D" id="2.60.120.260">
    <property type="entry name" value="Galactose-binding domain-like"/>
    <property type="match status" value="1"/>
</dbReference>
<dbReference type="InterPro" id="IPR002706">
    <property type="entry name" value="Xrcc1_N"/>
</dbReference>
<proteinExistence type="predicted"/>
<feature type="region of interest" description="Disordered" evidence="15">
    <location>
        <begin position="261"/>
        <end position="371"/>
    </location>
</feature>
<dbReference type="Gene3D" id="3.40.50.10190">
    <property type="entry name" value="BRCT domain"/>
    <property type="match status" value="2"/>
</dbReference>
<evidence type="ECO:0000313" key="17">
    <source>
        <dbReference type="Proteomes" id="UP000189705"/>
    </source>
</evidence>
<dbReference type="Pfam" id="PF01834">
    <property type="entry name" value="XRCC1_N"/>
    <property type="match status" value="1"/>
</dbReference>
<feature type="compositionally biased region" description="Basic and acidic residues" evidence="15">
    <location>
        <begin position="492"/>
        <end position="507"/>
    </location>
</feature>
<feature type="domain" description="BRCT" evidence="16">
    <location>
        <begin position="586"/>
        <end position="677"/>
    </location>
</feature>
<keyword evidence="5" id="KW-0597">Phosphoprotein</keyword>
<dbReference type="KEGG" id="asn:102387972"/>
<evidence type="ECO:0000259" key="16">
    <source>
        <dbReference type="PROSITE" id="PS50172"/>
    </source>
</evidence>
<dbReference type="CDD" id="cd17725">
    <property type="entry name" value="BRCT_XRCC1_rpt1"/>
    <property type="match status" value="1"/>
</dbReference>
<dbReference type="GO" id="GO:0006303">
    <property type="term" value="P:double-strand break repair via nonhomologous end joining"/>
    <property type="evidence" value="ECO:0007669"/>
    <property type="project" value="InterPro"/>
</dbReference>
<comment type="subunit">
    <text evidence="12">Homodimer. Interacts with polynucleotide kinase (PNK), DNA polymerase-beta (POLB) and DNA ligase III (LIG3). Interacts with APTX and APLF. Interacts with APEX1; the interaction is induced by SIRT1 and increases with the acetylated form of APEX1. Interacts with (poly-ADP-ribosylated) PARP1.</text>
</comment>
<dbReference type="PANTHER" id="PTHR11370">
    <property type="entry name" value="DNA-REPAIR PROTEIN XRCC1"/>
    <property type="match status" value="1"/>
</dbReference>
<keyword evidence="8" id="KW-0832">Ubl conjugation</keyword>
<dbReference type="GO" id="GO:0003684">
    <property type="term" value="F:damaged DNA binding"/>
    <property type="evidence" value="ECO:0007669"/>
    <property type="project" value="InterPro"/>
</dbReference>
<reference evidence="18" key="1">
    <citation type="submission" date="2025-08" db="UniProtKB">
        <authorList>
            <consortium name="RefSeq"/>
        </authorList>
    </citation>
    <scope>IDENTIFICATION</scope>
</reference>
<keyword evidence="7" id="KW-0227">DNA damage</keyword>
<dbReference type="PROSITE" id="PS50172">
    <property type="entry name" value="BRCT"/>
    <property type="match status" value="2"/>
</dbReference>
<evidence type="ECO:0000256" key="2">
    <source>
        <dbReference type="ARBA" id="ARBA00004286"/>
    </source>
</evidence>
<dbReference type="SMART" id="SM00292">
    <property type="entry name" value="BRCT"/>
    <property type="match status" value="2"/>
</dbReference>
<dbReference type="CTD" id="7515"/>
<evidence type="ECO:0000256" key="12">
    <source>
        <dbReference type="ARBA" id="ARBA00064453"/>
    </source>
</evidence>
<evidence type="ECO:0000313" key="18">
    <source>
        <dbReference type="RefSeq" id="XP_014380578.2"/>
    </source>
</evidence>
<dbReference type="Proteomes" id="UP000189705">
    <property type="component" value="Unplaced"/>
</dbReference>
<evidence type="ECO:0000256" key="6">
    <source>
        <dbReference type="ARBA" id="ARBA00022737"/>
    </source>
</evidence>